<keyword evidence="2" id="KW-0677">Repeat</keyword>
<sequence length="361" mass="41514">MATHEQAAAALKNAGQTVTIVAQYRPDEYSRFEAKIHDLREQLMNSSMGSGTTTLRSNPKRGFYIRALFDYDKTADCGFLSQALSFRFGDVLHVLDCGDEEWWQARRVSPQNEAEEVGFIPSKHRVERKDWSRGNTKERDHGRDSLSTQGRDKKMSQSYETVTQVEVHYARPIIILGPVKDRINDDLLSEFPDKFGSCVPHTTRPKRDYEVDGRDYHFVSSREQMEKDIQSHRFIEAGQYNSHLYGTSVQSVREVAEQQGKHCILDVSANAVRRLQAAQLHPIAIFVRPKSLENVLEINTRLTEEQARKGMDRALKLEQDFLECFTAVVEGDSFEEVYHKVKTVVEEQSGPYIWIPTRERL</sequence>
<evidence type="ECO:0000256" key="2">
    <source>
        <dbReference type="ARBA" id="ARBA00022737"/>
    </source>
</evidence>
<dbReference type="AlphaFoldDB" id="A0A834FEW3"/>
<evidence type="ECO:0000256" key="4">
    <source>
        <dbReference type="SAM" id="MobiDB-lite"/>
    </source>
</evidence>
<dbReference type="Gene3D" id="2.30.42.10">
    <property type="match status" value="1"/>
</dbReference>
<feature type="region of interest" description="Disordered" evidence="4">
    <location>
        <begin position="127"/>
        <end position="157"/>
    </location>
</feature>
<dbReference type="CDD" id="cd00071">
    <property type="entry name" value="GMPK"/>
    <property type="match status" value="1"/>
</dbReference>
<dbReference type="GO" id="GO:0043005">
    <property type="term" value="C:neuron projection"/>
    <property type="evidence" value="ECO:0007669"/>
    <property type="project" value="TreeGrafter"/>
</dbReference>
<evidence type="ECO:0000256" key="3">
    <source>
        <dbReference type="PROSITE-ProRule" id="PRU00192"/>
    </source>
</evidence>
<accession>A0A834FEW3</accession>
<dbReference type="InterPro" id="IPR020590">
    <property type="entry name" value="Guanylate_kinase_CS"/>
</dbReference>
<dbReference type="EMBL" id="WKFB01000269">
    <property type="protein sequence ID" value="KAF6728852.1"/>
    <property type="molecule type" value="Genomic_DNA"/>
</dbReference>
<gene>
    <name evidence="7" type="ORF">FQA47_000403</name>
</gene>
<dbReference type="InterPro" id="IPR036028">
    <property type="entry name" value="SH3-like_dom_sf"/>
</dbReference>
<dbReference type="Gene3D" id="3.40.50.300">
    <property type="entry name" value="P-loop containing nucleotide triphosphate hydrolases"/>
    <property type="match status" value="1"/>
</dbReference>
<dbReference type="GO" id="GO:0098839">
    <property type="term" value="C:postsynaptic density membrane"/>
    <property type="evidence" value="ECO:0007669"/>
    <property type="project" value="TreeGrafter"/>
</dbReference>
<dbReference type="Gene3D" id="2.30.30.40">
    <property type="entry name" value="SH3 Domains"/>
    <property type="match status" value="1"/>
</dbReference>
<feature type="domain" description="Guanylate kinase-like" evidence="6">
    <location>
        <begin position="170"/>
        <end position="346"/>
    </location>
</feature>
<dbReference type="InterPro" id="IPR001452">
    <property type="entry name" value="SH3_domain"/>
</dbReference>
<dbReference type="Gene3D" id="3.30.63.10">
    <property type="entry name" value="Guanylate Kinase phosphate binding domain"/>
    <property type="match status" value="1"/>
</dbReference>
<evidence type="ECO:0000256" key="1">
    <source>
        <dbReference type="ARBA" id="ARBA00022443"/>
    </source>
</evidence>
<dbReference type="GO" id="GO:0019901">
    <property type="term" value="F:protein kinase binding"/>
    <property type="evidence" value="ECO:0007669"/>
    <property type="project" value="TreeGrafter"/>
</dbReference>
<dbReference type="PROSITE" id="PS00856">
    <property type="entry name" value="GUANYLATE_KINASE_1"/>
    <property type="match status" value="1"/>
</dbReference>
<dbReference type="GO" id="GO:0031594">
    <property type="term" value="C:neuromuscular junction"/>
    <property type="evidence" value="ECO:0007669"/>
    <property type="project" value="TreeGrafter"/>
</dbReference>
<organism evidence="7 8">
    <name type="scientific">Oryzias melastigma</name>
    <name type="common">Marine medaka</name>
    <dbReference type="NCBI Taxonomy" id="30732"/>
    <lineage>
        <taxon>Eukaryota</taxon>
        <taxon>Metazoa</taxon>
        <taxon>Chordata</taxon>
        <taxon>Craniata</taxon>
        <taxon>Vertebrata</taxon>
        <taxon>Euteleostomi</taxon>
        <taxon>Actinopterygii</taxon>
        <taxon>Neopterygii</taxon>
        <taxon>Teleostei</taxon>
        <taxon>Neoteleostei</taxon>
        <taxon>Acanthomorphata</taxon>
        <taxon>Ovalentaria</taxon>
        <taxon>Atherinomorphae</taxon>
        <taxon>Beloniformes</taxon>
        <taxon>Adrianichthyidae</taxon>
        <taxon>Oryziinae</taxon>
        <taxon>Oryzias</taxon>
    </lineage>
</organism>
<dbReference type="FunFam" id="3.40.50.300:FF:001402">
    <property type="entry name" value="Discs, large homolog 3 (Drosophila)"/>
    <property type="match status" value="1"/>
</dbReference>
<evidence type="ECO:0000313" key="8">
    <source>
        <dbReference type="Proteomes" id="UP000646548"/>
    </source>
</evidence>
<dbReference type="PROSITE" id="PS50002">
    <property type="entry name" value="SH3"/>
    <property type="match status" value="1"/>
</dbReference>
<dbReference type="InterPro" id="IPR050614">
    <property type="entry name" value="Synaptic_Scaffolding_LAP-MAGUK"/>
</dbReference>
<dbReference type="GO" id="GO:0045197">
    <property type="term" value="P:establishment or maintenance of epithelial cell apical/basal polarity"/>
    <property type="evidence" value="ECO:0007669"/>
    <property type="project" value="TreeGrafter"/>
</dbReference>
<evidence type="ECO:0000313" key="7">
    <source>
        <dbReference type="EMBL" id="KAF6728852.1"/>
    </source>
</evidence>
<dbReference type="PANTHER" id="PTHR23119:SF33">
    <property type="entry name" value="DISKS LARGE HOMOLOG 4"/>
    <property type="match status" value="1"/>
</dbReference>
<dbReference type="SUPFAM" id="SSF52540">
    <property type="entry name" value="P-loop containing nucleoside triphosphate hydrolases"/>
    <property type="match status" value="1"/>
</dbReference>
<dbReference type="InterPro" id="IPR008144">
    <property type="entry name" value="Guanylate_kin-like_dom"/>
</dbReference>
<name>A0A834FEW3_ORYME</name>
<dbReference type="SMART" id="SM00326">
    <property type="entry name" value="SH3"/>
    <property type="match status" value="1"/>
</dbReference>
<dbReference type="FunFam" id="3.30.63.10:FF:000001">
    <property type="entry name" value="Disks large homolog 1 isoform 2"/>
    <property type="match status" value="1"/>
</dbReference>
<dbReference type="GO" id="GO:0016323">
    <property type="term" value="C:basolateral plasma membrane"/>
    <property type="evidence" value="ECO:0007669"/>
    <property type="project" value="TreeGrafter"/>
</dbReference>
<dbReference type="Pfam" id="PF07653">
    <property type="entry name" value="SH3_2"/>
    <property type="match status" value="1"/>
</dbReference>
<dbReference type="GO" id="GO:0097113">
    <property type="term" value="P:AMPA glutamate receptor clustering"/>
    <property type="evidence" value="ECO:0007669"/>
    <property type="project" value="TreeGrafter"/>
</dbReference>
<dbReference type="GO" id="GO:0035255">
    <property type="term" value="F:ionotropic glutamate receptor binding"/>
    <property type="evidence" value="ECO:0007669"/>
    <property type="project" value="TreeGrafter"/>
</dbReference>
<feature type="compositionally biased region" description="Basic and acidic residues" evidence="4">
    <location>
        <begin position="127"/>
        <end position="155"/>
    </location>
</feature>
<comment type="caution">
    <text evidence="7">The sequence shown here is derived from an EMBL/GenBank/DDBJ whole genome shotgun (WGS) entry which is preliminary data.</text>
</comment>
<dbReference type="InterPro" id="IPR036034">
    <property type="entry name" value="PDZ_sf"/>
</dbReference>
<dbReference type="PANTHER" id="PTHR23119">
    <property type="entry name" value="DISCS LARGE"/>
    <property type="match status" value="1"/>
</dbReference>
<evidence type="ECO:0000259" key="6">
    <source>
        <dbReference type="PROSITE" id="PS50052"/>
    </source>
</evidence>
<feature type="domain" description="SH3" evidence="5">
    <location>
        <begin position="60"/>
        <end position="130"/>
    </location>
</feature>
<reference evidence="7" key="1">
    <citation type="journal article" name="BMC Genomics">
        <title>Long-read sequencing and de novo genome assembly of marine medaka (Oryzias melastigma).</title>
        <authorList>
            <person name="Liang P."/>
            <person name="Saqib H.S.A."/>
            <person name="Ni X."/>
            <person name="Shen Y."/>
        </authorList>
    </citation>
    <scope>NUCLEOTIDE SEQUENCE</scope>
    <source>
        <strain evidence="7">Bigg-433</strain>
    </source>
</reference>
<protein>
    <submittedName>
        <fullName evidence="7">Disks large-like protein 4</fullName>
    </submittedName>
</protein>
<dbReference type="GO" id="GO:0098609">
    <property type="term" value="P:cell-cell adhesion"/>
    <property type="evidence" value="ECO:0007669"/>
    <property type="project" value="TreeGrafter"/>
</dbReference>
<dbReference type="InterPro" id="IPR027417">
    <property type="entry name" value="P-loop_NTPase"/>
</dbReference>
<keyword evidence="1 3" id="KW-0728">SH3 domain</keyword>
<dbReference type="GO" id="GO:0098970">
    <property type="term" value="P:postsynaptic neurotransmitter receptor diffusion trapping"/>
    <property type="evidence" value="ECO:0007669"/>
    <property type="project" value="TreeGrafter"/>
</dbReference>
<evidence type="ECO:0000259" key="5">
    <source>
        <dbReference type="PROSITE" id="PS50002"/>
    </source>
</evidence>
<dbReference type="Pfam" id="PF00625">
    <property type="entry name" value="Guanylate_kin"/>
    <property type="match status" value="1"/>
</dbReference>
<dbReference type="SUPFAM" id="SSF50044">
    <property type="entry name" value="SH3-domain"/>
    <property type="match status" value="1"/>
</dbReference>
<dbReference type="GO" id="GO:0007268">
    <property type="term" value="P:chemical synaptic transmission"/>
    <property type="evidence" value="ECO:0007669"/>
    <property type="project" value="TreeGrafter"/>
</dbReference>
<dbReference type="InterPro" id="IPR008145">
    <property type="entry name" value="GK/Ca_channel_bsu"/>
</dbReference>
<proteinExistence type="predicted"/>
<dbReference type="Proteomes" id="UP000646548">
    <property type="component" value="Unassembled WGS sequence"/>
</dbReference>
<dbReference type="FunFam" id="2.30.30.40:FF:000047">
    <property type="entry name" value="Disks large homolog 2 isoform 3"/>
    <property type="match status" value="1"/>
</dbReference>
<dbReference type="SMART" id="SM00072">
    <property type="entry name" value="GuKc"/>
    <property type="match status" value="1"/>
</dbReference>
<dbReference type="PROSITE" id="PS50052">
    <property type="entry name" value="GUANYLATE_KINASE_2"/>
    <property type="match status" value="1"/>
</dbReference>